<accession>B3SNJ8</accession>
<evidence type="ECO:0000256" key="1">
    <source>
        <dbReference type="SAM" id="SignalP"/>
    </source>
</evidence>
<keyword evidence="1" id="KW-0732">Signal</keyword>
<proteinExistence type="evidence at transcript level"/>
<dbReference type="InterPro" id="IPR006202">
    <property type="entry name" value="Neur_chan_lig-bd"/>
</dbReference>
<protein>
    <submittedName>
        <fullName evidence="3">Acetylcholine binding protein 2</fullName>
    </submittedName>
</protein>
<evidence type="ECO:0000313" key="3">
    <source>
        <dbReference type="EMBL" id="ABU62818.1"/>
    </source>
</evidence>
<dbReference type="InterPro" id="IPR036734">
    <property type="entry name" value="Neur_chan_lig-bd_sf"/>
</dbReference>
<dbReference type="Gene3D" id="2.70.170.10">
    <property type="entry name" value="Neurotransmitter-gated ion-channel ligand-binding domain"/>
    <property type="match status" value="1"/>
</dbReference>
<dbReference type="InterPro" id="IPR006201">
    <property type="entry name" value="Neur_channel"/>
</dbReference>
<organism evidence="3">
    <name type="scientific">Haliotis discus hannai</name>
    <name type="common">Japanese abalone</name>
    <dbReference type="NCBI Taxonomy" id="42344"/>
    <lineage>
        <taxon>Eukaryota</taxon>
        <taxon>Metazoa</taxon>
        <taxon>Spiralia</taxon>
        <taxon>Lophotrochozoa</taxon>
        <taxon>Mollusca</taxon>
        <taxon>Gastropoda</taxon>
        <taxon>Vetigastropoda</taxon>
        <taxon>Lepetellida</taxon>
        <taxon>Haliotoidea</taxon>
        <taxon>Haliotidae</taxon>
        <taxon>Haliotis</taxon>
    </lineage>
</organism>
<dbReference type="PANTHER" id="PTHR18945">
    <property type="entry name" value="NEUROTRANSMITTER GATED ION CHANNEL"/>
    <property type="match status" value="1"/>
</dbReference>
<dbReference type="Pfam" id="PF02931">
    <property type="entry name" value="Neur_chan_LBD"/>
    <property type="match status" value="1"/>
</dbReference>
<dbReference type="GO" id="GO:0004888">
    <property type="term" value="F:transmembrane signaling receptor activity"/>
    <property type="evidence" value="ECO:0007669"/>
    <property type="project" value="InterPro"/>
</dbReference>
<feature type="signal peptide" evidence="1">
    <location>
        <begin position="1"/>
        <end position="19"/>
    </location>
</feature>
<evidence type="ECO:0000259" key="2">
    <source>
        <dbReference type="Pfam" id="PF02931"/>
    </source>
</evidence>
<dbReference type="GO" id="GO:0016020">
    <property type="term" value="C:membrane"/>
    <property type="evidence" value="ECO:0007669"/>
    <property type="project" value="InterPro"/>
</dbReference>
<feature type="chain" id="PRO_5002798762" evidence="1">
    <location>
        <begin position="20"/>
        <end position="240"/>
    </location>
</feature>
<dbReference type="FunFam" id="2.70.170.10:FF:000028">
    <property type="entry name" value="AcetylCholine Receptor"/>
    <property type="match status" value="1"/>
</dbReference>
<dbReference type="GO" id="GO:0005230">
    <property type="term" value="F:extracellular ligand-gated monoatomic ion channel activity"/>
    <property type="evidence" value="ECO:0007669"/>
    <property type="project" value="InterPro"/>
</dbReference>
<dbReference type="EMBL" id="EF583843">
    <property type="protein sequence ID" value="ABU62818.1"/>
    <property type="molecule type" value="mRNA"/>
</dbReference>
<sequence length="240" mass="27123">MGASTAVLVIVMASYLATAEDVNVQCQRYDPLYKELMSREAKNTIPVDGKDEALNVTINLTLLKITSLNLRTGDAVLDTWVHYEWEDSRLAWDPSDYKGITVMNLPHSNIWTPDIVPYRGHTVVTDVPAVVFNSGLVYYIPPTIIKTRCDVSNYTTDGTVTCSLKIGSWTYNGNILDVQNKGPEIDVSEYYHDNQWDITEHSMQRRVHHYDCCPEPYPAITASVTLKAKRHGLLGWSLFH</sequence>
<dbReference type="AlphaFoldDB" id="B3SNJ8"/>
<name>B3SNJ8_HALDH</name>
<dbReference type="SUPFAM" id="SSF63712">
    <property type="entry name" value="Nicotinic receptor ligand binding domain-like"/>
    <property type="match status" value="1"/>
</dbReference>
<feature type="domain" description="Neurotransmitter-gated ion-channel ligand-binding" evidence="2">
    <location>
        <begin position="32"/>
        <end position="227"/>
    </location>
</feature>
<reference evidence="3" key="1">
    <citation type="journal article" date="2009" name="Mar. Biotechnol.">
        <title>Identification and comparison of amorphous calcium carbonate-binding protein and acetylcholine-binding protein in the abalone, Haliotis discus hannai.</title>
        <authorList>
            <person name="Huang J."/>
            <person name="Wang H."/>
            <person name="Cui Y."/>
            <person name="Zhang G."/>
            <person name="Zheng G."/>
            <person name="Liu S."/>
            <person name="Xie L."/>
            <person name="Zhang R."/>
        </authorList>
    </citation>
    <scope>NUCLEOTIDE SEQUENCE</scope>
</reference>